<dbReference type="AlphaFoldDB" id="F4S9J6"/>
<dbReference type="HOGENOM" id="CLU_1713681_0_0_1"/>
<dbReference type="EMBL" id="GL883171">
    <property type="protein sequence ID" value="EGF98649.1"/>
    <property type="molecule type" value="Genomic_DNA"/>
</dbReference>
<dbReference type="RefSeq" id="XP_007418047.1">
    <property type="nucleotide sequence ID" value="XM_007417985.1"/>
</dbReference>
<dbReference type="InParanoid" id="F4S9J6"/>
<dbReference type="OrthoDB" id="10634775at2759"/>
<sequence>MIKKISISSTESTHQETFWNEVLVENGWNEIYQTNEDLKQKINQMISLRLLESYLPISLYKELQNDYDFEEIEKTLKSIKDSKQESSNTNFNEFIGLKPNSKPTTSTTTTKKKKVSSNENQPKLTGMKTLSSFWKPSSSSSKDTSKKQDEASK</sequence>
<accession>F4S9J6</accession>
<feature type="compositionally biased region" description="Low complexity" evidence="1">
    <location>
        <begin position="131"/>
        <end position="142"/>
    </location>
</feature>
<dbReference type="KEGG" id="mlr:MELLADRAFT_69142"/>
<dbReference type="VEuPathDB" id="FungiDB:MELLADRAFT_69142"/>
<feature type="compositionally biased region" description="Low complexity" evidence="1">
    <location>
        <begin position="98"/>
        <end position="109"/>
    </location>
</feature>
<organism evidence="3">
    <name type="scientific">Melampsora larici-populina (strain 98AG31 / pathotype 3-4-7)</name>
    <name type="common">Poplar leaf rust fungus</name>
    <dbReference type="NCBI Taxonomy" id="747676"/>
    <lineage>
        <taxon>Eukaryota</taxon>
        <taxon>Fungi</taxon>
        <taxon>Dikarya</taxon>
        <taxon>Basidiomycota</taxon>
        <taxon>Pucciniomycotina</taxon>
        <taxon>Pucciniomycetes</taxon>
        <taxon>Pucciniales</taxon>
        <taxon>Melampsoraceae</taxon>
        <taxon>Melampsora</taxon>
    </lineage>
</organism>
<dbReference type="GeneID" id="18931184"/>
<gene>
    <name evidence="2" type="ORF">MELLADRAFT_69142</name>
</gene>
<proteinExistence type="predicted"/>
<name>F4S9J6_MELLP</name>
<feature type="compositionally biased region" description="Basic and acidic residues" evidence="1">
    <location>
        <begin position="143"/>
        <end position="153"/>
    </location>
</feature>
<evidence type="ECO:0000313" key="2">
    <source>
        <dbReference type="EMBL" id="EGF98649.1"/>
    </source>
</evidence>
<evidence type="ECO:0000256" key="1">
    <source>
        <dbReference type="SAM" id="MobiDB-lite"/>
    </source>
</evidence>
<feature type="region of interest" description="Disordered" evidence="1">
    <location>
        <begin position="78"/>
        <end position="153"/>
    </location>
</feature>
<protein>
    <submittedName>
        <fullName evidence="2">Uncharacterized protein</fullName>
    </submittedName>
</protein>
<evidence type="ECO:0000313" key="3">
    <source>
        <dbReference type="Proteomes" id="UP000001072"/>
    </source>
</evidence>
<dbReference type="Proteomes" id="UP000001072">
    <property type="component" value="Unassembled WGS sequence"/>
</dbReference>
<keyword evidence="3" id="KW-1185">Reference proteome</keyword>
<reference evidence="3" key="1">
    <citation type="journal article" date="2011" name="Proc. Natl. Acad. Sci. U.S.A.">
        <title>Obligate biotrophy features unraveled by the genomic analysis of rust fungi.</title>
        <authorList>
            <person name="Duplessis S."/>
            <person name="Cuomo C.A."/>
            <person name="Lin Y.-C."/>
            <person name="Aerts A."/>
            <person name="Tisserant E."/>
            <person name="Veneault-Fourrey C."/>
            <person name="Joly D.L."/>
            <person name="Hacquard S."/>
            <person name="Amselem J."/>
            <person name="Cantarel B.L."/>
            <person name="Chiu R."/>
            <person name="Coutinho P.M."/>
            <person name="Feau N."/>
            <person name="Field M."/>
            <person name="Frey P."/>
            <person name="Gelhaye E."/>
            <person name="Goldberg J."/>
            <person name="Grabherr M.G."/>
            <person name="Kodira C.D."/>
            <person name="Kohler A."/>
            <person name="Kuees U."/>
            <person name="Lindquist E.A."/>
            <person name="Lucas S.M."/>
            <person name="Mago R."/>
            <person name="Mauceli E."/>
            <person name="Morin E."/>
            <person name="Murat C."/>
            <person name="Pangilinan J.L."/>
            <person name="Park R."/>
            <person name="Pearson M."/>
            <person name="Quesneville H."/>
            <person name="Rouhier N."/>
            <person name="Sakthikumar S."/>
            <person name="Salamov A.A."/>
            <person name="Schmutz J."/>
            <person name="Selles B."/>
            <person name="Shapiro H."/>
            <person name="Tanguay P."/>
            <person name="Tuskan G.A."/>
            <person name="Henrissat B."/>
            <person name="Van de Peer Y."/>
            <person name="Rouze P."/>
            <person name="Ellis J.G."/>
            <person name="Dodds P.N."/>
            <person name="Schein J.E."/>
            <person name="Zhong S."/>
            <person name="Hamelin R.C."/>
            <person name="Grigoriev I.V."/>
            <person name="Szabo L.J."/>
            <person name="Martin F."/>
        </authorList>
    </citation>
    <scope>NUCLEOTIDE SEQUENCE [LARGE SCALE GENOMIC DNA]</scope>
    <source>
        <strain evidence="3">98AG31 / pathotype 3-4-7</strain>
    </source>
</reference>